<dbReference type="GO" id="GO:0004029">
    <property type="term" value="F:aldehyde dehydrogenase (NAD+) activity"/>
    <property type="evidence" value="ECO:0007669"/>
    <property type="project" value="TreeGrafter"/>
</dbReference>
<organism evidence="3 4">
    <name type="scientific">Streptomyces pini</name>
    <dbReference type="NCBI Taxonomy" id="1520580"/>
    <lineage>
        <taxon>Bacteria</taxon>
        <taxon>Bacillati</taxon>
        <taxon>Actinomycetota</taxon>
        <taxon>Actinomycetes</taxon>
        <taxon>Kitasatosporales</taxon>
        <taxon>Streptomycetaceae</taxon>
        <taxon>Streptomyces</taxon>
    </lineage>
</organism>
<dbReference type="EMBL" id="FOSG01000007">
    <property type="protein sequence ID" value="SFK58579.1"/>
    <property type="molecule type" value="Genomic_DNA"/>
</dbReference>
<feature type="region of interest" description="Disordered" evidence="1">
    <location>
        <begin position="58"/>
        <end position="77"/>
    </location>
</feature>
<dbReference type="AlphaFoldDB" id="A0A1I4AS80"/>
<reference evidence="4" key="1">
    <citation type="submission" date="2016-10" db="EMBL/GenBank/DDBJ databases">
        <authorList>
            <person name="Varghese N."/>
            <person name="Submissions S."/>
        </authorList>
    </citation>
    <scope>NUCLEOTIDE SEQUENCE [LARGE SCALE GENOMIC DNA]</scope>
    <source>
        <strain evidence="4">PL19</strain>
    </source>
</reference>
<evidence type="ECO:0000313" key="3">
    <source>
        <dbReference type="EMBL" id="SFK58579.1"/>
    </source>
</evidence>
<proteinExistence type="predicted"/>
<accession>A0A1I4AS80</accession>
<dbReference type="SUPFAM" id="SSF51735">
    <property type="entry name" value="NAD(P)-binding Rossmann-fold domains"/>
    <property type="match status" value="1"/>
</dbReference>
<dbReference type="Proteomes" id="UP000198928">
    <property type="component" value="Unassembled WGS sequence"/>
</dbReference>
<dbReference type="InterPro" id="IPR036291">
    <property type="entry name" value="NAD(P)-bd_dom_sf"/>
</dbReference>
<dbReference type="PANTHER" id="PTHR48079:SF6">
    <property type="entry name" value="NAD(P)-BINDING DOMAIN-CONTAINING PROTEIN-RELATED"/>
    <property type="match status" value="1"/>
</dbReference>
<evidence type="ECO:0000259" key="2">
    <source>
        <dbReference type="Pfam" id="PF01370"/>
    </source>
</evidence>
<feature type="domain" description="NAD-dependent epimerase/dehydratase" evidence="2">
    <location>
        <begin position="18"/>
        <end position="261"/>
    </location>
</feature>
<dbReference type="PANTHER" id="PTHR48079">
    <property type="entry name" value="PROTEIN YEEZ"/>
    <property type="match status" value="1"/>
</dbReference>
<name>A0A1I4AS80_9ACTN</name>
<dbReference type="GO" id="GO:0005737">
    <property type="term" value="C:cytoplasm"/>
    <property type="evidence" value="ECO:0007669"/>
    <property type="project" value="TreeGrafter"/>
</dbReference>
<dbReference type="Pfam" id="PF01370">
    <property type="entry name" value="Epimerase"/>
    <property type="match status" value="1"/>
</dbReference>
<dbReference type="InterPro" id="IPR001509">
    <property type="entry name" value="Epimerase_deHydtase"/>
</dbReference>
<keyword evidence="4" id="KW-1185">Reference proteome</keyword>
<dbReference type="RefSeq" id="WP_245793569.1">
    <property type="nucleotide sequence ID" value="NZ_FOSG01000007.1"/>
</dbReference>
<sequence length="377" mass="39628">MTGAPAGSGGSAGDGLRVVVLGATGNVGTSVVRALGDAPEVGSVLGVARRTPLWTPPKTEWASADIGAGGDGEDPAGRAAEERLTDLFRGADAVVHLAWLIQPTHDPLVTWRTNVLGTARVLRAMAAAEVPALVYASSVGAYSPGPVHRAVDETWPTHGGRPDAAYCREKAYVERLLDGFERDHPGVRVVRMRPGFLFKREAASEQRRLFAGPFLPQRLAGLGVVPAVPALPGMRFQVLHTDDAAEAYRLAVLKPVHGAFNLAAGPVVDASVLAGVLGARVVRVPLGPVRAAVGAAWRLRLVPAPAELLDAFLRLPVMDCERAAGELDWRPRRSAQETLRELLRGMREVAGAPTAPLAPVVAGGRWHEIATGVGGRA</sequence>
<dbReference type="Gene3D" id="3.40.50.720">
    <property type="entry name" value="NAD(P)-binding Rossmann-like Domain"/>
    <property type="match status" value="1"/>
</dbReference>
<evidence type="ECO:0000256" key="1">
    <source>
        <dbReference type="SAM" id="MobiDB-lite"/>
    </source>
</evidence>
<evidence type="ECO:0000313" key="4">
    <source>
        <dbReference type="Proteomes" id="UP000198928"/>
    </source>
</evidence>
<gene>
    <name evidence="3" type="ORF">SAMN05192584_10785</name>
</gene>
<protein>
    <submittedName>
        <fullName evidence="3">Nucleoside-diphosphate-sugar epimerase</fullName>
    </submittedName>
</protein>
<dbReference type="InterPro" id="IPR051783">
    <property type="entry name" value="NAD(P)-dependent_oxidoreduct"/>
</dbReference>